<dbReference type="EMBL" id="CP001055">
    <property type="protein sequence ID" value="ACC98141.1"/>
    <property type="molecule type" value="Genomic_DNA"/>
</dbReference>
<name>B2KC14_ELUMP</name>
<dbReference type="KEGG" id="emi:Emin_0586"/>
<proteinExistence type="predicted"/>
<keyword evidence="2" id="KW-1185">Reference proteome</keyword>
<accession>B2KC14</accession>
<reference evidence="1 2" key="1">
    <citation type="journal article" date="2009" name="Appl. Environ. Microbiol.">
        <title>Genomic analysis of 'Elusimicrobium minutum,' the first cultivated representative of the phylum 'Elusimicrobia' (formerly termite group 1).</title>
        <authorList>
            <person name="Herlemann D.P.R."/>
            <person name="Geissinger O."/>
            <person name="Ikeda-Ohtsubo W."/>
            <person name="Kunin V."/>
            <person name="Sun H."/>
            <person name="Lapidus A."/>
            <person name="Hugenholtz P."/>
            <person name="Brune A."/>
        </authorList>
    </citation>
    <scope>NUCLEOTIDE SEQUENCE [LARGE SCALE GENOMIC DNA]</scope>
    <source>
        <strain evidence="1 2">Pei191</strain>
    </source>
</reference>
<dbReference type="HOGENOM" id="CLU_2069413_0_0_0"/>
<evidence type="ECO:0000313" key="2">
    <source>
        <dbReference type="Proteomes" id="UP000001029"/>
    </source>
</evidence>
<organism evidence="1 2">
    <name type="scientific">Elusimicrobium minutum (strain Pei191)</name>
    <dbReference type="NCBI Taxonomy" id="445932"/>
    <lineage>
        <taxon>Bacteria</taxon>
        <taxon>Pseudomonadati</taxon>
        <taxon>Elusimicrobiota</taxon>
        <taxon>Elusimicrobia</taxon>
        <taxon>Elusimicrobiales</taxon>
        <taxon>Elusimicrobiaceae</taxon>
        <taxon>Elusimicrobium</taxon>
    </lineage>
</organism>
<dbReference type="STRING" id="445932.Emin_0586"/>
<dbReference type="Proteomes" id="UP000001029">
    <property type="component" value="Chromosome"/>
</dbReference>
<gene>
    <name evidence="1" type="ordered locus">Emin_0586</name>
</gene>
<sequence length="118" mass="12630">MFNKKGSALMQVLLVTVIIATIATMILRMSLARTTTAARVARSITAKSVLDACNAEIQAKLVRGENVSVGFECNVGAERNSAGVVTVNGIRVTVTQVTTADGVTRFVYTIRDEDLIKL</sequence>
<dbReference type="AlphaFoldDB" id="B2KC14"/>
<evidence type="ECO:0000313" key="1">
    <source>
        <dbReference type="EMBL" id="ACC98141.1"/>
    </source>
</evidence>
<protein>
    <submittedName>
        <fullName evidence="1">Uncharacterized protein</fullName>
    </submittedName>
</protein>
<dbReference type="RefSeq" id="WP_012414756.1">
    <property type="nucleotide sequence ID" value="NC_010644.1"/>
</dbReference>